<dbReference type="Proteomes" id="UP000700706">
    <property type="component" value="Unassembled WGS sequence"/>
</dbReference>
<keyword evidence="1" id="KW-0812">Transmembrane</keyword>
<dbReference type="EMBL" id="JAEKLZ010000084">
    <property type="protein sequence ID" value="MBW8724217.1"/>
    <property type="molecule type" value="Genomic_DNA"/>
</dbReference>
<sequence>MAAPAGLVRSVLAAEALAFALASLVHRGWMLPGYAHGAAATAETVIAAALLAGLVLCWTLPSRTRVIGLTAQAFALLGTLAGIAAIAGGVGPRTTLDLAYHAAMVAVLAAGLFSFARARGTSATV</sequence>
<proteinExistence type="predicted"/>
<gene>
    <name evidence="2" type="ORF">JF625_03535</name>
</gene>
<evidence type="ECO:0000313" key="2">
    <source>
        <dbReference type="EMBL" id="MBW8724217.1"/>
    </source>
</evidence>
<comment type="caution">
    <text evidence="2">The sequence shown here is derived from an EMBL/GenBank/DDBJ whole genome shotgun (WGS) entry which is preliminary data.</text>
</comment>
<feature type="transmembrane region" description="Helical" evidence="1">
    <location>
        <begin position="66"/>
        <end position="86"/>
    </location>
</feature>
<name>A0A952FH78_9PROT</name>
<feature type="transmembrane region" description="Helical" evidence="1">
    <location>
        <begin position="98"/>
        <end position="116"/>
    </location>
</feature>
<evidence type="ECO:0000256" key="1">
    <source>
        <dbReference type="SAM" id="Phobius"/>
    </source>
</evidence>
<organism evidence="2 3">
    <name type="scientific">Inquilinus limosus</name>
    <dbReference type="NCBI Taxonomy" id="171674"/>
    <lineage>
        <taxon>Bacteria</taxon>
        <taxon>Pseudomonadati</taxon>
        <taxon>Pseudomonadota</taxon>
        <taxon>Alphaproteobacteria</taxon>
        <taxon>Rhodospirillales</taxon>
        <taxon>Rhodospirillaceae</taxon>
        <taxon>Inquilinus</taxon>
    </lineage>
</organism>
<accession>A0A952FH78</accession>
<keyword evidence="1" id="KW-1133">Transmembrane helix</keyword>
<evidence type="ECO:0000313" key="3">
    <source>
        <dbReference type="Proteomes" id="UP000700706"/>
    </source>
</evidence>
<feature type="transmembrane region" description="Helical" evidence="1">
    <location>
        <begin position="34"/>
        <end position="59"/>
    </location>
</feature>
<dbReference type="AlphaFoldDB" id="A0A952FH78"/>
<reference evidence="2" key="1">
    <citation type="submission" date="2020-06" db="EMBL/GenBank/DDBJ databases">
        <title>Stable isotope informed genome-resolved metagenomics uncovers potential trophic interactions in rhizosphere soil.</title>
        <authorList>
            <person name="Starr E.P."/>
            <person name="Shi S."/>
            <person name="Blazewicz S.J."/>
            <person name="Koch B.J."/>
            <person name="Probst A.J."/>
            <person name="Hungate B.A."/>
            <person name="Pett-Ridge J."/>
            <person name="Firestone M.K."/>
            <person name="Banfield J.F."/>
        </authorList>
    </citation>
    <scope>NUCLEOTIDE SEQUENCE</scope>
    <source>
        <strain evidence="2">YM_69_17</strain>
    </source>
</reference>
<protein>
    <submittedName>
        <fullName evidence="2">Uncharacterized protein</fullName>
    </submittedName>
</protein>
<keyword evidence="1" id="KW-0472">Membrane</keyword>